<dbReference type="PROSITE" id="PS50940">
    <property type="entry name" value="CHIT_BIND_II"/>
    <property type="match status" value="1"/>
</dbReference>
<feature type="compositionally biased region" description="Low complexity" evidence="1">
    <location>
        <begin position="270"/>
        <end position="303"/>
    </location>
</feature>
<dbReference type="Proteomes" id="UP000682892">
    <property type="component" value="Unassembled WGS sequence"/>
</dbReference>
<reference evidence="4" key="3">
    <citation type="submission" date="2012-09" db="EMBL/GenBank/DDBJ databases">
        <authorList>
            <consortium name="VectorBase"/>
        </authorList>
    </citation>
    <scope>NUCLEOTIDE SEQUENCE</scope>
    <source>
        <strain evidence="4">Liverpool</strain>
    </source>
</reference>
<dbReference type="Gene3D" id="2.170.140.10">
    <property type="entry name" value="Chitin binding domain"/>
    <property type="match status" value="1"/>
</dbReference>
<feature type="signal peptide" evidence="2">
    <location>
        <begin position="1"/>
        <end position="20"/>
    </location>
</feature>
<proteinExistence type="predicted"/>
<dbReference type="InterPro" id="IPR002557">
    <property type="entry name" value="Chitin-bd_dom"/>
</dbReference>
<sequence length="408" mass="46065">MYVTKSSVVLLLLAVSIVTSRKTVRVLEKAISRPSYNCPQKNKRLDVVFKNDYHTNRYYRCILGTAYEFQCPEEAMFDPSRRRCQRSTGESRWFLYNTNSLVHTEKCHSGVRFVPVGKISPRYLLCIGDGIAKEKLCPRAYSNGKSLQLLWMGDHCDSVMLDDEVVGAGENSEDSREYDFQSIKRHQEDRMIIHHRNPEKRLKCESVVMPGSSKAIQTDCFYQTNHSNEKCESCANDGGCLCKHNSKCDSQTTTCDNQVTIPTTTPMCSTSTLPTTTSTTTEQSSTSTSTTKTETTTTTVESTGAPCTTTRKPLTRCYCVEVNSSEEASDQMTNLDDSSKENIFVEFDALEDTSYQLDNVDDSSREKRFVYHSTAANATLSNNSTISRNVTRYRVKELPVSYFKINFS</sequence>
<reference evidence="4" key="1">
    <citation type="submission" date="2005-10" db="EMBL/GenBank/DDBJ databases">
        <authorList>
            <person name="Loftus B.J."/>
            <person name="Nene V.M."/>
            <person name="Hannick L.I."/>
            <person name="Bidwell S."/>
            <person name="Haas B."/>
            <person name="Amedeo P."/>
            <person name="Orvis J."/>
            <person name="Wortman J.R."/>
            <person name="White O.R."/>
            <person name="Salzberg S."/>
            <person name="Shumway M."/>
            <person name="Koo H."/>
            <person name="Zhao Y."/>
            <person name="Holmes M."/>
            <person name="Miller J."/>
            <person name="Schatz M."/>
            <person name="Pop M."/>
            <person name="Pai G."/>
            <person name="Utterback T."/>
            <person name="Rogers Y.-H."/>
            <person name="Kravitz S."/>
            <person name="Fraser C.M."/>
        </authorList>
    </citation>
    <scope>NUCLEOTIDE SEQUENCE</scope>
    <source>
        <strain evidence="4">Liverpool</strain>
    </source>
</reference>
<feature type="region of interest" description="Disordered" evidence="1">
    <location>
        <begin position="270"/>
        <end position="305"/>
    </location>
</feature>
<keyword evidence="2" id="KW-0732">Signal</keyword>
<dbReference type="AlphaFoldDB" id="Q172C1"/>
<reference evidence="4" key="2">
    <citation type="journal article" date="2007" name="Science">
        <title>Genome sequence of Aedes aegypti, a major arbovirus vector.</title>
        <authorList>
            <person name="Nene V."/>
            <person name="Wortman J.R."/>
            <person name="Lawson D."/>
            <person name="Haas B."/>
            <person name="Kodira C."/>
            <person name="Tu Z.J."/>
            <person name="Loftus B."/>
            <person name="Xi Z."/>
            <person name="Megy K."/>
            <person name="Grabherr M."/>
            <person name="Ren Q."/>
            <person name="Zdobnov E.M."/>
            <person name="Lobo N.F."/>
            <person name="Campbell K.S."/>
            <person name="Brown S.E."/>
            <person name="Bonaldo M.F."/>
            <person name="Zhu J."/>
            <person name="Sinkins S.P."/>
            <person name="Hogenkamp D.G."/>
            <person name="Amedeo P."/>
            <person name="Arensburger P."/>
            <person name="Atkinson P.W."/>
            <person name="Bidwell S."/>
            <person name="Biedler J."/>
            <person name="Birney E."/>
            <person name="Bruggner R.V."/>
            <person name="Costas J."/>
            <person name="Coy M.R."/>
            <person name="Crabtree J."/>
            <person name="Crawford M."/>
            <person name="Debruyn B."/>
            <person name="Decaprio D."/>
            <person name="Eiglmeier K."/>
            <person name="Eisenstadt E."/>
            <person name="El-Dorry H."/>
            <person name="Gelbart W.M."/>
            <person name="Gomes S.L."/>
            <person name="Hammond M."/>
            <person name="Hannick L.I."/>
            <person name="Hogan J.R."/>
            <person name="Holmes M.H."/>
            <person name="Jaffe D."/>
            <person name="Johnston J.S."/>
            <person name="Kennedy R.C."/>
            <person name="Koo H."/>
            <person name="Kravitz S."/>
            <person name="Kriventseva E.V."/>
            <person name="Kulp D."/>
            <person name="Labutti K."/>
            <person name="Lee E."/>
            <person name="Li S."/>
            <person name="Lovin D.D."/>
            <person name="Mao C."/>
            <person name="Mauceli E."/>
            <person name="Menck C.F."/>
            <person name="Miller J.R."/>
            <person name="Montgomery P."/>
            <person name="Mori A."/>
            <person name="Nascimento A.L."/>
            <person name="Naveira H.F."/>
            <person name="Nusbaum C."/>
            <person name="O'leary S."/>
            <person name="Orvis J."/>
            <person name="Pertea M."/>
            <person name="Quesneville H."/>
            <person name="Reidenbach K.R."/>
            <person name="Rogers Y.H."/>
            <person name="Roth C.W."/>
            <person name="Schneider J.R."/>
            <person name="Schatz M."/>
            <person name="Shumway M."/>
            <person name="Stanke M."/>
            <person name="Stinson E.O."/>
            <person name="Tubio J.M."/>
            <person name="Vanzee J.P."/>
            <person name="Verjovski-Almeida S."/>
            <person name="Werner D."/>
            <person name="White O."/>
            <person name="Wyder S."/>
            <person name="Zeng Q."/>
            <person name="Zhao Q."/>
            <person name="Zhao Y."/>
            <person name="Hill C.A."/>
            <person name="Raikhel A.S."/>
            <person name="Soares M.B."/>
            <person name="Knudson D.L."/>
            <person name="Lee N.H."/>
            <person name="Galagan J."/>
            <person name="Salzberg S.L."/>
            <person name="Paulsen I.T."/>
            <person name="Dimopoulos G."/>
            <person name="Collins F.H."/>
            <person name="Birren B."/>
            <person name="Fraser-Liggett C.M."/>
            <person name="Severson D.W."/>
        </authorList>
    </citation>
    <scope>NUCLEOTIDE SEQUENCE [LARGE SCALE GENOMIC DNA]</scope>
    <source>
        <strain evidence="4">Liverpool</strain>
    </source>
</reference>
<evidence type="ECO:0000313" key="4">
    <source>
        <dbReference type="EMBL" id="EAT40865.1"/>
    </source>
</evidence>
<gene>
    <name evidence="4" type="ORF">AaeL_AAEL007440</name>
</gene>
<dbReference type="EMBL" id="CH477441">
    <property type="protein sequence ID" value="EAT40865.1"/>
    <property type="molecule type" value="Genomic_DNA"/>
</dbReference>
<dbReference type="GO" id="GO:0005576">
    <property type="term" value="C:extracellular region"/>
    <property type="evidence" value="ECO:0007669"/>
    <property type="project" value="InterPro"/>
</dbReference>
<dbReference type="SUPFAM" id="SSF57625">
    <property type="entry name" value="Invertebrate chitin-binding proteins"/>
    <property type="match status" value="1"/>
</dbReference>
<evidence type="ECO:0000256" key="2">
    <source>
        <dbReference type="SAM" id="SignalP"/>
    </source>
</evidence>
<protein>
    <submittedName>
        <fullName evidence="4">AAEL007440-PA</fullName>
    </submittedName>
</protein>
<dbReference type="GO" id="GO:0008061">
    <property type="term" value="F:chitin binding"/>
    <property type="evidence" value="ECO:0007669"/>
    <property type="project" value="InterPro"/>
</dbReference>
<evidence type="ECO:0000259" key="3">
    <source>
        <dbReference type="PROSITE" id="PS50940"/>
    </source>
</evidence>
<feature type="chain" id="PRO_5014307646" evidence="2">
    <location>
        <begin position="21"/>
        <end position="408"/>
    </location>
</feature>
<feature type="domain" description="Chitin-binding type-2" evidence="3">
    <location>
        <begin position="35"/>
        <end position="84"/>
    </location>
</feature>
<dbReference type="InterPro" id="IPR036508">
    <property type="entry name" value="Chitin-bd_dom_sf"/>
</dbReference>
<organism evidence="4 5">
    <name type="scientific">Aedes aegypti</name>
    <name type="common">Yellowfever mosquito</name>
    <name type="synonym">Culex aegypti</name>
    <dbReference type="NCBI Taxonomy" id="7159"/>
    <lineage>
        <taxon>Eukaryota</taxon>
        <taxon>Metazoa</taxon>
        <taxon>Ecdysozoa</taxon>
        <taxon>Arthropoda</taxon>
        <taxon>Hexapoda</taxon>
        <taxon>Insecta</taxon>
        <taxon>Pterygota</taxon>
        <taxon>Neoptera</taxon>
        <taxon>Endopterygota</taxon>
        <taxon>Diptera</taxon>
        <taxon>Nematocera</taxon>
        <taxon>Culicoidea</taxon>
        <taxon>Culicidae</taxon>
        <taxon>Culicinae</taxon>
        <taxon>Aedini</taxon>
        <taxon>Aedes</taxon>
        <taxon>Stegomyia</taxon>
    </lineage>
</organism>
<name>Q172C1_AEDAE</name>
<dbReference type="HOGENOM" id="CLU_674776_0_0_1"/>
<dbReference type="Pfam" id="PF01607">
    <property type="entry name" value="CBM_14"/>
    <property type="match status" value="1"/>
</dbReference>
<evidence type="ECO:0000256" key="1">
    <source>
        <dbReference type="SAM" id="MobiDB-lite"/>
    </source>
</evidence>
<dbReference type="PaxDb" id="7159-AAEL007440-PA"/>
<evidence type="ECO:0000313" key="5">
    <source>
        <dbReference type="Proteomes" id="UP000682892"/>
    </source>
</evidence>
<accession>Q172C1</accession>
<dbReference type="VEuPathDB" id="VectorBase:AAEL029032"/>